<keyword evidence="2" id="KW-1185">Reference proteome</keyword>
<organism evidence="1 2">
    <name type="scientific">Litoreibacter roseus</name>
    <dbReference type="NCBI Taxonomy" id="2601869"/>
    <lineage>
        <taxon>Bacteria</taxon>
        <taxon>Pseudomonadati</taxon>
        <taxon>Pseudomonadota</taxon>
        <taxon>Alphaproteobacteria</taxon>
        <taxon>Rhodobacterales</taxon>
        <taxon>Roseobacteraceae</taxon>
        <taxon>Litoreibacter</taxon>
    </lineage>
</organism>
<evidence type="ECO:0000313" key="2">
    <source>
        <dbReference type="Proteomes" id="UP000436822"/>
    </source>
</evidence>
<comment type="caution">
    <text evidence="1">The sequence shown here is derived from an EMBL/GenBank/DDBJ whole genome shotgun (WGS) entry which is preliminary data.</text>
</comment>
<dbReference type="AlphaFoldDB" id="A0A6N6JGX1"/>
<gene>
    <name evidence="1" type="ORF">KIN_15360</name>
</gene>
<accession>A0A6N6JGX1</accession>
<dbReference type="RefSeq" id="WP_159805664.1">
    <property type="nucleotide sequence ID" value="NZ_BLJE01000002.1"/>
</dbReference>
<dbReference type="PANTHER" id="PTHR42110">
    <property type="entry name" value="L-ASPARAGINASE, PUTATIVE (AFU_ORTHOLOGUE AFUA_3G11890)-RELATED"/>
    <property type="match status" value="1"/>
</dbReference>
<reference evidence="1 2" key="1">
    <citation type="submission" date="2019-12" db="EMBL/GenBank/DDBJ databases">
        <title>Litoreibacter badius sp. nov., a novel bacteriochlorophyll a-containing bacterium in the genus Litoreibacter.</title>
        <authorList>
            <person name="Kanamuro M."/>
            <person name="Takabe Y."/>
            <person name="Mori K."/>
            <person name="Takaichi S."/>
            <person name="Hanada S."/>
        </authorList>
    </citation>
    <scope>NUCLEOTIDE SEQUENCE [LARGE SCALE GENOMIC DNA]</scope>
    <source>
        <strain evidence="1 2">K6</strain>
    </source>
</reference>
<dbReference type="InterPro" id="IPR010349">
    <property type="entry name" value="Asparaginase_II"/>
</dbReference>
<evidence type="ECO:0000313" key="1">
    <source>
        <dbReference type="EMBL" id="GFE64462.1"/>
    </source>
</evidence>
<dbReference type="PANTHER" id="PTHR42110:SF1">
    <property type="entry name" value="L-ASPARAGINASE, PUTATIVE (AFU_ORTHOLOGUE AFUA_3G11890)-RELATED"/>
    <property type="match status" value="1"/>
</dbReference>
<proteinExistence type="predicted"/>
<dbReference type="Pfam" id="PF06089">
    <property type="entry name" value="Asparaginase_II"/>
    <property type="match status" value="1"/>
</dbReference>
<protein>
    <recommendedName>
        <fullName evidence="3">Asparaginase</fullName>
    </recommendedName>
</protein>
<sequence>MTQPARMLEIWRGDLLESLHLGHAVVCNTAGEVVEAWGDAEVVIYPRSSCKMVQALPLIESGAADRFGLTSEHLALACASHEGAAMHADRVGAWLGNLELSEGDLRCGVQAPSDKDMAEQLIRAQDKPCQLHNNCSGKHAGFLTLGRHLNARPEYLEIDHPVQLAVRDAFENMTGLVSPTYGIDGCSAPNFATTLTGLARAAAQMVSKTSDARGVAAKRLVEAMIAHPDLVAGKGRACTELMGAANGQAAIKTGAEGVFIAILPGKQLGIALKIVDGATRASEASIAALLVRYGVLDPDDPLVQKRTVGPITNWRGLVTGRMQVDPALTAK</sequence>
<dbReference type="EMBL" id="BLJE01000002">
    <property type="protein sequence ID" value="GFE64462.1"/>
    <property type="molecule type" value="Genomic_DNA"/>
</dbReference>
<name>A0A6N6JGX1_9RHOB</name>
<dbReference type="OrthoDB" id="9780674at2"/>
<dbReference type="Proteomes" id="UP000436822">
    <property type="component" value="Unassembled WGS sequence"/>
</dbReference>
<evidence type="ECO:0008006" key="3">
    <source>
        <dbReference type="Google" id="ProtNLM"/>
    </source>
</evidence>